<keyword evidence="1" id="KW-1133">Transmembrane helix</keyword>
<dbReference type="PANTHER" id="PTHR37159:SF1">
    <property type="entry name" value="GH11867P"/>
    <property type="match status" value="1"/>
</dbReference>
<evidence type="ECO:0000313" key="3">
    <source>
        <dbReference type="Proteomes" id="UP001381693"/>
    </source>
</evidence>
<evidence type="ECO:0008006" key="4">
    <source>
        <dbReference type="Google" id="ProtNLM"/>
    </source>
</evidence>
<dbReference type="Proteomes" id="UP001381693">
    <property type="component" value="Unassembled WGS sequence"/>
</dbReference>
<accession>A0AAN8WJC3</accession>
<gene>
    <name evidence="2" type="ORF">SK128_008422</name>
</gene>
<proteinExistence type="predicted"/>
<dbReference type="AlphaFoldDB" id="A0AAN8WJC3"/>
<keyword evidence="3" id="KW-1185">Reference proteome</keyword>
<dbReference type="EMBL" id="JAXCGZ010022834">
    <property type="protein sequence ID" value="KAK7022847.1"/>
    <property type="molecule type" value="Genomic_DNA"/>
</dbReference>
<feature type="transmembrane region" description="Helical" evidence="1">
    <location>
        <begin position="103"/>
        <end position="121"/>
    </location>
</feature>
<reference evidence="2 3" key="1">
    <citation type="submission" date="2023-11" db="EMBL/GenBank/DDBJ databases">
        <title>Halocaridina rubra genome assembly.</title>
        <authorList>
            <person name="Smith C."/>
        </authorList>
    </citation>
    <scope>NUCLEOTIDE SEQUENCE [LARGE SCALE GENOMIC DNA]</scope>
    <source>
        <strain evidence="2">EP-1</strain>
        <tissue evidence="2">Whole</tissue>
    </source>
</reference>
<comment type="caution">
    <text evidence="2">The sequence shown here is derived from an EMBL/GenBank/DDBJ whole genome shotgun (WGS) entry which is preliminary data.</text>
</comment>
<evidence type="ECO:0000256" key="1">
    <source>
        <dbReference type="SAM" id="Phobius"/>
    </source>
</evidence>
<dbReference type="PANTHER" id="PTHR37159">
    <property type="entry name" value="GH11867P"/>
    <property type="match status" value="1"/>
</dbReference>
<name>A0AAN8WJC3_HALRR</name>
<feature type="transmembrane region" description="Helical" evidence="1">
    <location>
        <begin position="370"/>
        <end position="392"/>
    </location>
</feature>
<keyword evidence="1" id="KW-0472">Membrane</keyword>
<protein>
    <recommendedName>
        <fullName evidence="4">ER-bound oxygenase mpaB/mpaB'/Rubber oxygenase catalytic domain-containing protein</fullName>
    </recommendedName>
</protein>
<evidence type="ECO:0000313" key="2">
    <source>
        <dbReference type="EMBL" id="KAK7022847.1"/>
    </source>
</evidence>
<keyword evidence="1" id="KW-0812">Transmembrane</keyword>
<sequence>MKCEGMKNATPNCPFTGSFIVTSVPPSVANDQELSPEKSPFKAFPYSSSTEEIQIDSTVQPSPRFMTLLEGHNVPGDCSNPPEPPPWFDKQLFDRGREFYRKYLFSLSFCDLVTLILMFSVDKGLKPLMYTGQSDTPQKALKRYFSTFLHILSWYKGDVWNPEDPSHKDIMKIRSVHNKIAALCNSSEENEKVANFSVSDMGHKEPSHPFYTAIQQDITPHAEANMTPKTTQFHFISQLDMCITQYTFIGLLVAHPEKLGAGGASEEEFAGLIHFWRGIGWLLGIDDKYNFCSGTVAETRALSLEIEHLIAIPFLSKASWNYEHMSRSLMSGMQIIIPNLTYPVMFRYLAHVLDLSIPRFVKRMSLHECFQYWMMRLLFGIITIFPSIGDVLSNRFRHMINILLDRSEKLEQRHSGTVILRKNYS</sequence>
<organism evidence="2 3">
    <name type="scientific">Halocaridina rubra</name>
    <name type="common">Hawaiian red shrimp</name>
    <dbReference type="NCBI Taxonomy" id="373956"/>
    <lineage>
        <taxon>Eukaryota</taxon>
        <taxon>Metazoa</taxon>
        <taxon>Ecdysozoa</taxon>
        <taxon>Arthropoda</taxon>
        <taxon>Crustacea</taxon>
        <taxon>Multicrustacea</taxon>
        <taxon>Malacostraca</taxon>
        <taxon>Eumalacostraca</taxon>
        <taxon>Eucarida</taxon>
        <taxon>Decapoda</taxon>
        <taxon>Pleocyemata</taxon>
        <taxon>Caridea</taxon>
        <taxon>Atyoidea</taxon>
        <taxon>Atyidae</taxon>
        <taxon>Halocaridina</taxon>
    </lineage>
</organism>